<sequence>MYLRAIHAEPRISALLDFIRQNPLGIFTTAIPSSTDSYPLIQSSHIPWVLDTITDNDDNPDAPIKGRLRGHMARQNPQCKAILEALQTSSSSSTTGSSGGDILKDEVMVLFTAPHHHYVTPKFYVETKPATAKVVPTWNYSAVQVYGKVKIYHLSSAAETSEYLGQQMKDLTTLCEGGIMGYTGEKGTKQGPWEVEDAPERYLEIMKKGVIGVEVEIERVGGKYKMSQEMSVGDREGVVEGFKALGSEVGVAISECVRERGAMADAAKAKAKEAGQ</sequence>
<dbReference type="EMBL" id="JAVHNS010000018">
    <property type="protein sequence ID" value="KAK6331410.1"/>
    <property type="molecule type" value="Genomic_DNA"/>
</dbReference>
<reference evidence="1 2" key="1">
    <citation type="submission" date="2019-10" db="EMBL/GenBank/DDBJ databases">
        <authorList>
            <person name="Palmer J.M."/>
        </authorList>
    </citation>
    <scope>NUCLEOTIDE SEQUENCE [LARGE SCALE GENOMIC DNA]</scope>
    <source>
        <strain evidence="1 2">TWF730</strain>
    </source>
</reference>
<protein>
    <recommendedName>
        <fullName evidence="3">Transcriptional regulator</fullName>
    </recommendedName>
</protein>
<dbReference type="Gene3D" id="2.30.110.10">
    <property type="entry name" value="Electron Transport, Fmn-binding Protein, Chain A"/>
    <property type="match status" value="1"/>
</dbReference>
<dbReference type="InterPro" id="IPR007396">
    <property type="entry name" value="TR_PAI2-type"/>
</dbReference>
<evidence type="ECO:0008006" key="3">
    <source>
        <dbReference type="Google" id="ProtNLM"/>
    </source>
</evidence>
<dbReference type="SUPFAM" id="SSF50475">
    <property type="entry name" value="FMN-binding split barrel"/>
    <property type="match status" value="1"/>
</dbReference>
<dbReference type="InterPro" id="IPR012349">
    <property type="entry name" value="Split_barrel_FMN-bd"/>
</dbReference>
<accession>A0AAV9U2D0</accession>
<name>A0AAV9U2D0_9PEZI</name>
<evidence type="ECO:0000313" key="2">
    <source>
        <dbReference type="Proteomes" id="UP001373714"/>
    </source>
</evidence>
<keyword evidence="2" id="KW-1185">Reference proteome</keyword>
<gene>
    <name evidence="1" type="ORF">TWF730_004491</name>
</gene>
<dbReference type="Proteomes" id="UP001373714">
    <property type="component" value="Unassembled WGS sequence"/>
</dbReference>
<dbReference type="PANTHER" id="PTHR35802:SF1">
    <property type="entry name" value="PROTEASE SYNTHASE AND SPORULATION PROTEIN PAI 2"/>
    <property type="match status" value="1"/>
</dbReference>
<evidence type="ECO:0000313" key="1">
    <source>
        <dbReference type="EMBL" id="KAK6331410.1"/>
    </source>
</evidence>
<proteinExistence type="predicted"/>
<dbReference type="Pfam" id="PF04299">
    <property type="entry name" value="FMN_bind_2"/>
    <property type="match status" value="1"/>
</dbReference>
<comment type="caution">
    <text evidence="1">The sequence shown here is derived from an EMBL/GenBank/DDBJ whole genome shotgun (WGS) entry which is preliminary data.</text>
</comment>
<organism evidence="1 2">
    <name type="scientific">Orbilia blumenaviensis</name>
    <dbReference type="NCBI Taxonomy" id="1796055"/>
    <lineage>
        <taxon>Eukaryota</taxon>
        <taxon>Fungi</taxon>
        <taxon>Dikarya</taxon>
        <taxon>Ascomycota</taxon>
        <taxon>Pezizomycotina</taxon>
        <taxon>Orbiliomycetes</taxon>
        <taxon>Orbiliales</taxon>
        <taxon>Orbiliaceae</taxon>
        <taxon>Orbilia</taxon>
    </lineage>
</organism>
<dbReference type="PANTHER" id="PTHR35802">
    <property type="entry name" value="PROTEASE SYNTHASE AND SPORULATION PROTEIN PAI 2"/>
    <property type="match status" value="1"/>
</dbReference>
<dbReference type="AlphaFoldDB" id="A0AAV9U2D0"/>